<keyword evidence="3 7" id="KW-0812">Transmembrane</keyword>
<dbReference type="GO" id="GO:0005886">
    <property type="term" value="C:plasma membrane"/>
    <property type="evidence" value="ECO:0007669"/>
    <property type="project" value="UniProtKB-SubCell"/>
</dbReference>
<evidence type="ECO:0000256" key="2">
    <source>
        <dbReference type="ARBA" id="ARBA00022475"/>
    </source>
</evidence>
<dbReference type="AlphaFoldDB" id="A0A2N9AIX5"/>
<evidence type="ECO:0000313" key="10">
    <source>
        <dbReference type="Proteomes" id="UP000233769"/>
    </source>
</evidence>
<evidence type="ECO:0000256" key="3">
    <source>
        <dbReference type="ARBA" id="ARBA00022692"/>
    </source>
</evidence>
<evidence type="ECO:0000256" key="4">
    <source>
        <dbReference type="ARBA" id="ARBA00022989"/>
    </source>
</evidence>
<reference evidence="10" key="1">
    <citation type="submission" date="2017-10" db="EMBL/GenBank/DDBJ databases">
        <authorList>
            <person name="Regsiter A."/>
            <person name="William W."/>
        </authorList>
    </citation>
    <scope>NUCLEOTIDE SEQUENCE [LARGE SCALE GENOMIC DNA]</scope>
</reference>
<accession>A0A2N9AIX5</accession>
<feature type="domain" description="Polysaccharide chain length determinant N-terminal" evidence="8">
    <location>
        <begin position="33"/>
        <end position="119"/>
    </location>
</feature>
<dbReference type="SUPFAM" id="SSF52540">
    <property type="entry name" value="P-loop containing nucleoside triphosphate hydrolases"/>
    <property type="match status" value="1"/>
</dbReference>
<keyword evidence="6" id="KW-0175">Coiled coil</keyword>
<protein>
    <submittedName>
        <fullName evidence="9">Putative succinoglycan biosynthesis transport protein</fullName>
    </submittedName>
</protein>
<dbReference type="InterPro" id="IPR027417">
    <property type="entry name" value="P-loop_NTPase"/>
</dbReference>
<dbReference type="InterPro" id="IPR050445">
    <property type="entry name" value="Bact_polysacc_biosynth/exp"/>
</dbReference>
<feature type="transmembrane region" description="Helical" evidence="7">
    <location>
        <begin position="449"/>
        <end position="473"/>
    </location>
</feature>
<gene>
    <name evidence="9" type="ORF">TK0001_0712</name>
</gene>
<dbReference type="EMBL" id="LT962688">
    <property type="protein sequence ID" value="SOR27314.1"/>
    <property type="molecule type" value="Genomic_DNA"/>
</dbReference>
<dbReference type="GO" id="GO:0004713">
    <property type="term" value="F:protein tyrosine kinase activity"/>
    <property type="evidence" value="ECO:0007669"/>
    <property type="project" value="TreeGrafter"/>
</dbReference>
<feature type="transmembrane region" description="Helical" evidence="7">
    <location>
        <begin position="42"/>
        <end position="62"/>
    </location>
</feature>
<comment type="subcellular location">
    <subcellularLocation>
        <location evidence="1">Cell membrane</location>
        <topology evidence="1">Multi-pass membrane protein</topology>
    </subcellularLocation>
</comment>
<feature type="coiled-coil region" evidence="6">
    <location>
        <begin position="218"/>
        <end position="281"/>
    </location>
</feature>
<evidence type="ECO:0000259" key="8">
    <source>
        <dbReference type="Pfam" id="PF02706"/>
    </source>
</evidence>
<evidence type="ECO:0000256" key="5">
    <source>
        <dbReference type="ARBA" id="ARBA00023136"/>
    </source>
</evidence>
<evidence type="ECO:0000256" key="7">
    <source>
        <dbReference type="SAM" id="Phobius"/>
    </source>
</evidence>
<dbReference type="InterPro" id="IPR003856">
    <property type="entry name" value="LPS_length_determ_N"/>
</dbReference>
<organism evidence="9 10">
    <name type="scientific">Methylorubrum extorquens</name>
    <name type="common">Methylobacterium dichloromethanicum</name>
    <name type="synonym">Methylobacterium extorquens</name>
    <dbReference type="NCBI Taxonomy" id="408"/>
    <lineage>
        <taxon>Bacteria</taxon>
        <taxon>Pseudomonadati</taxon>
        <taxon>Pseudomonadota</taxon>
        <taxon>Alphaproteobacteria</taxon>
        <taxon>Hyphomicrobiales</taxon>
        <taxon>Methylobacteriaceae</taxon>
        <taxon>Methylorubrum</taxon>
    </lineage>
</organism>
<feature type="coiled-coil region" evidence="6">
    <location>
        <begin position="307"/>
        <end position="362"/>
    </location>
</feature>
<dbReference type="Proteomes" id="UP000233769">
    <property type="component" value="Chromosome tk0001"/>
</dbReference>
<keyword evidence="4 7" id="KW-1133">Transmembrane helix</keyword>
<dbReference type="PANTHER" id="PTHR32309:SF13">
    <property type="entry name" value="FERRIC ENTEROBACTIN TRANSPORT PROTEIN FEPE"/>
    <property type="match status" value="1"/>
</dbReference>
<proteinExistence type="predicted"/>
<sequence length="707" mass="75949">MTMIERMPSRFFVGAEPGKPDVTPEPWFLEPREIGRALRARWALVLAPAVLLLVAAVAWLALVPPLYAAVTQILIDPRGIQVVKDGVTPSDQASDASLFLVDSQIRVLISDEVLRQVVTRFKLDQDPDFVRPASLLETLKSRLSSLIVTAGGPADDTLTALRTLRDRTTARRLERSFVVELAVSSEERRKSAELAQAIAETYLTTVSQAQAQVTRKAGEAVSSRLGELQDDLRQAEDKAQKFRAANNLVGTRGQLVSEQALTQLNQQLGAARARAGELRGRLAQIEAVANGRADLNSVTEIVQSTTVAQLRAQLAQIEAARADTLSNLGPRHPTLRTGELQVQTLRNDINAEIRRIAAATRNDYRSALSNEASLAATLESRKKEALSVDKSFVRLRELERQVEASRAVYEAFLVRARELQEQQRLDTSTSRVISPASLPERRLGPPIPAIFAAALAAGLGLGTALALLAVPAAGRIGSRRRFQQLAGLPVVAALPAKVPTRTRSKAGSESLRADTAYDVAVARLGSRLQRDFGATRPTVVLVTSADDRSGKSELARSLAASAALDGQRVLLVDADPEAMISRDLRSQAKRGAAEVLRTHSGLSDALVEGPTGVKILPFDDAALRLGTAAYTGAILTAAAAFDTVFVDIGLIGTDIAAERLAQDQRFPALLLTASAARSGTARLRRALDALGRDPRVQLVMTDAEAEG</sequence>
<evidence type="ECO:0000313" key="9">
    <source>
        <dbReference type="EMBL" id="SOR27314.1"/>
    </source>
</evidence>
<evidence type="ECO:0000256" key="6">
    <source>
        <dbReference type="SAM" id="Coils"/>
    </source>
</evidence>
<keyword evidence="2" id="KW-1003">Cell membrane</keyword>
<dbReference type="Pfam" id="PF02706">
    <property type="entry name" value="Wzz"/>
    <property type="match status" value="1"/>
</dbReference>
<name>A0A2N9AIX5_METEX</name>
<dbReference type="Gene3D" id="3.40.50.300">
    <property type="entry name" value="P-loop containing nucleotide triphosphate hydrolases"/>
    <property type="match status" value="1"/>
</dbReference>
<evidence type="ECO:0000256" key="1">
    <source>
        <dbReference type="ARBA" id="ARBA00004651"/>
    </source>
</evidence>
<keyword evidence="5 7" id="KW-0472">Membrane</keyword>
<dbReference type="PANTHER" id="PTHR32309">
    <property type="entry name" value="TYROSINE-PROTEIN KINASE"/>
    <property type="match status" value="1"/>
</dbReference>